<dbReference type="SMART" id="SM00343">
    <property type="entry name" value="ZnF_C2HC"/>
    <property type="match status" value="2"/>
</dbReference>
<feature type="coiled-coil region" evidence="2">
    <location>
        <begin position="399"/>
        <end position="433"/>
    </location>
</feature>
<protein>
    <recommendedName>
        <fullName evidence="3">CCHC-type domain-containing protein</fullName>
    </recommendedName>
</protein>
<dbReference type="PANTHER" id="PTHR34676:SF8">
    <property type="entry name" value="TRANSMEMBRANE PROTEIN"/>
    <property type="match status" value="1"/>
</dbReference>
<dbReference type="Pfam" id="PF00098">
    <property type="entry name" value="zf-CCHC"/>
    <property type="match status" value="1"/>
</dbReference>
<dbReference type="PANTHER" id="PTHR34676">
    <property type="entry name" value="DUF4219 DOMAIN-CONTAINING PROTEIN-RELATED"/>
    <property type="match status" value="1"/>
</dbReference>
<keyword evidence="5" id="KW-1185">Reference proteome</keyword>
<reference evidence="4" key="1">
    <citation type="journal article" date="2012" name="Nat. Biotechnol.">
        <title>Draft genome sequence of pigeonpea (Cajanus cajan), an orphan legume crop of resource-poor farmers.</title>
        <authorList>
            <person name="Varshney R.K."/>
            <person name="Chen W."/>
            <person name="Li Y."/>
            <person name="Bharti A.K."/>
            <person name="Saxena R.K."/>
            <person name="Schlueter J.A."/>
            <person name="Donoghue M.T."/>
            <person name="Azam S."/>
            <person name="Fan G."/>
            <person name="Whaley A.M."/>
            <person name="Farmer A.D."/>
            <person name="Sheridan J."/>
            <person name="Iwata A."/>
            <person name="Tuteja R."/>
            <person name="Penmetsa R.V."/>
            <person name="Wu W."/>
            <person name="Upadhyaya H.D."/>
            <person name="Yang S.P."/>
            <person name="Shah T."/>
            <person name="Saxena K.B."/>
            <person name="Michael T."/>
            <person name="McCombie W.R."/>
            <person name="Yang B."/>
            <person name="Zhang G."/>
            <person name="Yang H."/>
            <person name="Wang J."/>
            <person name="Spillane C."/>
            <person name="Cook D.R."/>
            <person name="May G.D."/>
            <person name="Xu X."/>
            <person name="Jackson S.A."/>
        </authorList>
    </citation>
    <scope>NUCLEOTIDE SEQUENCE [LARGE SCALE GENOMIC DNA]</scope>
</reference>
<dbReference type="InterPro" id="IPR036875">
    <property type="entry name" value="Znf_CCHC_sf"/>
</dbReference>
<proteinExistence type="predicted"/>
<dbReference type="OMA" id="LRNEFIC"/>
<dbReference type="EMBL" id="KQ484159">
    <property type="protein sequence ID" value="KYP36904.1"/>
    <property type="molecule type" value="Genomic_DNA"/>
</dbReference>
<evidence type="ECO:0000259" key="3">
    <source>
        <dbReference type="PROSITE" id="PS50158"/>
    </source>
</evidence>
<dbReference type="Gene3D" id="4.10.60.10">
    <property type="entry name" value="Zinc finger, CCHC-type"/>
    <property type="match status" value="1"/>
</dbReference>
<evidence type="ECO:0000313" key="5">
    <source>
        <dbReference type="Proteomes" id="UP000075243"/>
    </source>
</evidence>
<dbReference type="Pfam" id="PF14223">
    <property type="entry name" value="Retrotran_gag_2"/>
    <property type="match status" value="1"/>
</dbReference>
<name>A0A151R2U8_CAJCA</name>
<keyword evidence="1" id="KW-0863">Zinc-finger</keyword>
<keyword evidence="1" id="KW-0862">Zinc</keyword>
<dbReference type="SUPFAM" id="SSF57756">
    <property type="entry name" value="Retrovirus zinc finger-like domains"/>
    <property type="match status" value="1"/>
</dbReference>
<evidence type="ECO:0000256" key="1">
    <source>
        <dbReference type="PROSITE-ProRule" id="PRU00047"/>
    </source>
</evidence>
<evidence type="ECO:0000313" key="4">
    <source>
        <dbReference type="EMBL" id="KYP36904.1"/>
    </source>
</evidence>
<accession>A0A151R2U8</accession>
<dbReference type="Gramene" id="C.cajan_41670.t">
    <property type="protein sequence ID" value="C.cajan_41670.t.cds1"/>
    <property type="gene ID" value="C.cajan_41670"/>
</dbReference>
<dbReference type="AlphaFoldDB" id="A0A151R2U8"/>
<sequence>MANNNLPYGEGVSIHRPPIFNGENYVYWKIRMRIFIEAIDIAMWDTIENGPYIPMTKDDDGKREKHWSEWSDDERKRAQYDYRAKNIITFALSIDEFFRISQCKSDKEMWDTLQVTHEGTSDVKRFRKHTLIREYELLRMNNGESIYDFQKRFTHLINHLVDLGRKFEEEELNLKVLQCLDRSWQAKVTAIEESKDLTSLTLAALFGKLREHEQKLCIFEENEQQDKKGKGMSLRALKSVKGKEVCEESSSEDFETENFNLLVKKFKKFLRKKRNSPYKFNKKANKKEEASTSSYNCFECGKPGHIKAECPNLLKKQQEEKKVTKNGKGKRAYIAWEDNDSSTTSDESEFEENNLCLMDGADQDTIVSDFDLKSNPDYDQLQEAFIQIHNEAVKLDALNSKLKNKLSWYENALIKAKQEFEDLKNEHENLQTVLNFNEAHSETSSSSKVVCENCKALEKENVDLKITLAKFTNGNANLNIILGTQRNTFDRSGLGFNQSMDMPLKSKERVFKKNQFFKKYKGNFIRQTTCYYFCKKGHTIRNCYSRKYGVPNGEMVWIKKSQRLRTNHQGPFTWVPKSIF</sequence>
<dbReference type="GO" id="GO:0008270">
    <property type="term" value="F:zinc ion binding"/>
    <property type="evidence" value="ECO:0007669"/>
    <property type="project" value="UniProtKB-KW"/>
</dbReference>
<dbReference type="PROSITE" id="PS50158">
    <property type="entry name" value="ZF_CCHC"/>
    <property type="match status" value="1"/>
</dbReference>
<dbReference type="Proteomes" id="UP000075243">
    <property type="component" value="Unassembled WGS sequence"/>
</dbReference>
<dbReference type="STRING" id="3821.A0A151R2U8"/>
<keyword evidence="2" id="KW-0175">Coiled coil</keyword>
<dbReference type="InterPro" id="IPR001878">
    <property type="entry name" value="Znf_CCHC"/>
</dbReference>
<gene>
    <name evidence="4" type="ORF">KK1_041939</name>
</gene>
<keyword evidence="1" id="KW-0479">Metal-binding</keyword>
<organism evidence="4 5">
    <name type="scientific">Cajanus cajan</name>
    <name type="common">Pigeon pea</name>
    <name type="synonym">Cajanus indicus</name>
    <dbReference type="NCBI Taxonomy" id="3821"/>
    <lineage>
        <taxon>Eukaryota</taxon>
        <taxon>Viridiplantae</taxon>
        <taxon>Streptophyta</taxon>
        <taxon>Embryophyta</taxon>
        <taxon>Tracheophyta</taxon>
        <taxon>Spermatophyta</taxon>
        <taxon>Magnoliopsida</taxon>
        <taxon>eudicotyledons</taxon>
        <taxon>Gunneridae</taxon>
        <taxon>Pentapetalae</taxon>
        <taxon>rosids</taxon>
        <taxon>fabids</taxon>
        <taxon>Fabales</taxon>
        <taxon>Fabaceae</taxon>
        <taxon>Papilionoideae</taxon>
        <taxon>50 kb inversion clade</taxon>
        <taxon>NPAAA clade</taxon>
        <taxon>indigoferoid/millettioid clade</taxon>
        <taxon>Phaseoleae</taxon>
        <taxon>Cajanus</taxon>
    </lineage>
</organism>
<feature type="domain" description="CCHC-type" evidence="3">
    <location>
        <begin position="297"/>
        <end position="312"/>
    </location>
</feature>
<dbReference type="GO" id="GO:0003676">
    <property type="term" value="F:nucleic acid binding"/>
    <property type="evidence" value="ECO:0007669"/>
    <property type="project" value="InterPro"/>
</dbReference>
<evidence type="ECO:0000256" key="2">
    <source>
        <dbReference type="SAM" id="Coils"/>
    </source>
</evidence>